<evidence type="ECO:0000313" key="2">
    <source>
        <dbReference type="EMBL" id="TNN73467.1"/>
    </source>
</evidence>
<organism evidence="2 3">
    <name type="scientific">Liparis tanakae</name>
    <name type="common">Tanaka's snailfish</name>
    <dbReference type="NCBI Taxonomy" id="230148"/>
    <lineage>
        <taxon>Eukaryota</taxon>
        <taxon>Metazoa</taxon>
        <taxon>Chordata</taxon>
        <taxon>Craniata</taxon>
        <taxon>Vertebrata</taxon>
        <taxon>Euteleostomi</taxon>
        <taxon>Actinopterygii</taxon>
        <taxon>Neopterygii</taxon>
        <taxon>Teleostei</taxon>
        <taxon>Neoteleostei</taxon>
        <taxon>Acanthomorphata</taxon>
        <taxon>Eupercaria</taxon>
        <taxon>Perciformes</taxon>
        <taxon>Cottioidei</taxon>
        <taxon>Cottales</taxon>
        <taxon>Liparidae</taxon>
        <taxon>Liparis</taxon>
    </lineage>
</organism>
<sequence>MCAALHPADAAAVVVRLEEQLSEELPQVDGLAGVDVQVSIQHVSKLRGALPEVCFRHGAQIYPADLLEHGADLRQPVQVLGPEEPLLNVHIAPVQRHFSHHHGLDLLQAALLHLTLHLRGGLLVGQAGLGRGGGGSERGSERGSESRGLRHPQHPGVLLHGQSVVAGEVDARPAELRQPQQAARRLDVVRLVRPGHPGVGEGLADVERRVYGAARVFAARTPHAHFPNVEASRQLCLGFLVFLFLTVSVEMWTRVKTGSLGPSR</sequence>
<keyword evidence="3" id="KW-1185">Reference proteome</keyword>
<name>A0A4Z2I608_9TELE</name>
<comment type="caution">
    <text evidence="2">The sequence shown here is derived from an EMBL/GenBank/DDBJ whole genome shotgun (WGS) entry which is preliminary data.</text>
</comment>
<feature type="region of interest" description="Disordered" evidence="1">
    <location>
        <begin position="129"/>
        <end position="155"/>
    </location>
</feature>
<dbReference type="AlphaFoldDB" id="A0A4Z2I608"/>
<dbReference type="EMBL" id="SRLO01000124">
    <property type="protein sequence ID" value="TNN73467.1"/>
    <property type="molecule type" value="Genomic_DNA"/>
</dbReference>
<accession>A0A4Z2I608</accession>
<proteinExistence type="predicted"/>
<evidence type="ECO:0000313" key="3">
    <source>
        <dbReference type="Proteomes" id="UP000314294"/>
    </source>
</evidence>
<feature type="compositionally biased region" description="Basic and acidic residues" evidence="1">
    <location>
        <begin position="138"/>
        <end position="148"/>
    </location>
</feature>
<gene>
    <name evidence="2" type="ORF">EYF80_016257</name>
</gene>
<evidence type="ECO:0000256" key="1">
    <source>
        <dbReference type="SAM" id="MobiDB-lite"/>
    </source>
</evidence>
<protein>
    <submittedName>
        <fullName evidence="2">Uncharacterized protein</fullName>
    </submittedName>
</protein>
<reference evidence="2 3" key="1">
    <citation type="submission" date="2019-03" db="EMBL/GenBank/DDBJ databases">
        <title>First draft genome of Liparis tanakae, snailfish: a comprehensive survey of snailfish specific genes.</title>
        <authorList>
            <person name="Kim W."/>
            <person name="Song I."/>
            <person name="Jeong J.-H."/>
            <person name="Kim D."/>
            <person name="Kim S."/>
            <person name="Ryu S."/>
            <person name="Song J.Y."/>
            <person name="Lee S.K."/>
        </authorList>
    </citation>
    <scope>NUCLEOTIDE SEQUENCE [LARGE SCALE GENOMIC DNA]</scope>
    <source>
        <tissue evidence="2">Muscle</tissue>
    </source>
</reference>
<dbReference type="Proteomes" id="UP000314294">
    <property type="component" value="Unassembled WGS sequence"/>
</dbReference>